<comment type="caution">
    <text evidence="1">The sequence shown here is derived from an EMBL/GenBank/DDBJ whole genome shotgun (WGS) entry which is preliminary data.</text>
</comment>
<keyword evidence="2" id="KW-1185">Reference proteome</keyword>
<organism evidence="1 2">
    <name type="scientific">Brachybacterium epidermidis</name>
    <dbReference type="NCBI Taxonomy" id="2781983"/>
    <lineage>
        <taxon>Bacteria</taxon>
        <taxon>Bacillati</taxon>
        <taxon>Actinomycetota</taxon>
        <taxon>Actinomycetes</taxon>
        <taxon>Micrococcales</taxon>
        <taxon>Dermabacteraceae</taxon>
        <taxon>Brachybacterium</taxon>
    </lineage>
</organism>
<dbReference type="Proteomes" id="UP000644727">
    <property type="component" value="Unassembled WGS sequence"/>
</dbReference>
<sequence>MGTSADRSAGSGGNWTPLKHATNTYIRGIGRSDSGERARRLLTRHVPLLGGAGSAASSARAGSAGIRQLGSLLSGIAANGVTQTFDSLGLTRLIGEDRFFVLDELITFITGDGDDLDAQAARDAACDVLDEVFGDADTWDELAAVDVGEAELGHILERFLALYVYNRIPVVAERLSRLTDPEAMRQADQEMRQIISDLVAIELPDDLSSIDWQGGAGRALADSAIESVYETLAALDSEEQS</sequence>
<protein>
    <submittedName>
        <fullName evidence="1">Uncharacterized protein</fullName>
    </submittedName>
</protein>
<gene>
    <name evidence="1" type="ORF">IOE58_12900</name>
</gene>
<evidence type="ECO:0000313" key="1">
    <source>
        <dbReference type="EMBL" id="MBE9405039.1"/>
    </source>
</evidence>
<dbReference type="RefSeq" id="WP_193866778.1">
    <property type="nucleotide sequence ID" value="NZ_JADEYR010000019.1"/>
</dbReference>
<reference evidence="1 2" key="1">
    <citation type="submission" date="2020-10" db="EMBL/GenBank/DDBJ databases">
        <title>Draft genome and description of Brachybacterium epidermidis sp nov.</title>
        <authorList>
            <person name="Boxberger M."/>
            <person name="La Scola B."/>
        </authorList>
    </citation>
    <scope>NUCLEOTIDE SEQUENCE [LARGE SCALE GENOMIC DNA]</scope>
    <source>
        <strain evidence="1 2">Marseille-Q2903</strain>
    </source>
</reference>
<name>A0ABR9W3L5_9MICO</name>
<evidence type="ECO:0000313" key="2">
    <source>
        <dbReference type="Proteomes" id="UP000644727"/>
    </source>
</evidence>
<dbReference type="EMBL" id="JADEYR010000019">
    <property type="protein sequence ID" value="MBE9405039.1"/>
    <property type="molecule type" value="Genomic_DNA"/>
</dbReference>
<accession>A0ABR9W3L5</accession>
<proteinExistence type="predicted"/>